<accession>A0A6C0IJJ5</accession>
<evidence type="ECO:0000313" key="1">
    <source>
        <dbReference type="EMBL" id="QHT93142.1"/>
    </source>
</evidence>
<proteinExistence type="predicted"/>
<organism evidence="1">
    <name type="scientific">viral metagenome</name>
    <dbReference type="NCBI Taxonomy" id="1070528"/>
    <lineage>
        <taxon>unclassified sequences</taxon>
        <taxon>metagenomes</taxon>
        <taxon>organismal metagenomes</taxon>
    </lineage>
</organism>
<protein>
    <submittedName>
        <fullName evidence="1">Uncharacterized protein</fullName>
    </submittedName>
</protein>
<dbReference type="AlphaFoldDB" id="A0A6C0IJJ5"/>
<dbReference type="EMBL" id="MN740201">
    <property type="protein sequence ID" value="QHT93142.1"/>
    <property type="molecule type" value="Genomic_DNA"/>
</dbReference>
<reference evidence="1" key="1">
    <citation type="journal article" date="2020" name="Nature">
        <title>Giant virus diversity and host interactions through global metagenomics.</title>
        <authorList>
            <person name="Schulz F."/>
            <person name="Roux S."/>
            <person name="Paez-Espino D."/>
            <person name="Jungbluth S."/>
            <person name="Walsh D.A."/>
            <person name="Denef V.J."/>
            <person name="McMahon K.D."/>
            <person name="Konstantinidis K.T."/>
            <person name="Eloe-Fadrosh E.A."/>
            <person name="Kyrpides N.C."/>
            <person name="Woyke T."/>
        </authorList>
    </citation>
    <scope>NUCLEOTIDE SEQUENCE</scope>
    <source>
        <strain evidence="1">GVMAG-M-3300023210-19</strain>
    </source>
</reference>
<name>A0A6C0IJJ5_9ZZZZ</name>
<sequence length="73" mass="8149">MVLMNASKNARYASSIVNQDFKGGNKKAGLPASVGRTHWMSIHLNRTSQNTNVLRMPIASKTRVSRPIGMRYM</sequence>